<evidence type="ECO:0000313" key="3">
    <source>
        <dbReference type="Proteomes" id="UP000280417"/>
    </source>
</evidence>
<dbReference type="InterPro" id="IPR000257">
    <property type="entry name" value="Uroporphyrinogen_deCOase"/>
</dbReference>
<dbReference type="Pfam" id="PF01208">
    <property type="entry name" value="URO-D"/>
    <property type="match status" value="1"/>
</dbReference>
<dbReference type="PANTHER" id="PTHR47099:SF1">
    <property type="entry name" value="METHYLCOBAMIDE:COM METHYLTRANSFERASE MTBA"/>
    <property type="match status" value="1"/>
</dbReference>
<evidence type="ECO:0000313" key="2">
    <source>
        <dbReference type="EMBL" id="RLE11701.1"/>
    </source>
</evidence>
<dbReference type="EMBL" id="QMQA01000227">
    <property type="protein sequence ID" value="RLE11701.1"/>
    <property type="molecule type" value="Genomic_DNA"/>
</dbReference>
<dbReference type="SUPFAM" id="SSF51726">
    <property type="entry name" value="UROD/MetE-like"/>
    <property type="match status" value="1"/>
</dbReference>
<feature type="non-terminal residue" evidence="2">
    <location>
        <position position="1"/>
    </location>
</feature>
<dbReference type="GO" id="GO:0006779">
    <property type="term" value="P:porphyrin-containing compound biosynthetic process"/>
    <property type="evidence" value="ECO:0007669"/>
    <property type="project" value="InterPro"/>
</dbReference>
<gene>
    <name evidence="2" type="ORF">DRJ04_07570</name>
</gene>
<reference evidence="2 3" key="1">
    <citation type="submission" date="2018-06" db="EMBL/GenBank/DDBJ databases">
        <title>Extensive metabolic versatility and redundancy in microbially diverse, dynamic hydrothermal sediments.</title>
        <authorList>
            <person name="Dombrowski N."/>
            <person name="Teske A."/>
            <person name="Baker B.J."/>
        </authorList>
    </citation>
    <scope>NUCLEOTIDE SEQUENCE [LARGE SCALE GENOMIC DNA]</scope>
    <source>
        <strain evidence="2">B3_G15</strain>
    </source>
</reference>
<comment type="caution">
    <text evidence="2">The sequence shown here is derived from an EMBL/GenBank/DDBJ whole genome shotgun (WGS) entry which is preliminary data.</text>
</comment>
<name>A0A662DBI9_UNCAE</name>
<dbReference type="GO" id="GO:0004853">
    <property type="term" value="F:uroporphyrinogen decarboxylase activity"/>
    <property type="evidence" value="ECO:0007669"/>
    <property type="project" value="InterPro"/>
</dbReference>
<sequence length="292" mass="33486">LIAKMPAGADFFDQACFPYIDGYPEDFEELPRAMGKVLWAALVHSPWDNMNIPDFWDELRNRALKLRENTDKALIIVAGCNLFEWGTFLRRIDNFLIDLVMDQKNVERLLDALMEQHMPFLEKVCQSVGDIADIIRFGDDLGMDSGPFMSPEIYRKLFKPRHKMLCDFVKKHSKMHTFIHSCGSIYQLIPDIIEAGIEIINPVQTNAKDMEPEKLKKEFGSDVTFWGGGADTRAVLNRAKPNEVKEHVKRRLEIFSKGGGFVFNTVHNILPDVPPENIMAMFKAIEEFNEGF</sequence>
<proteinExistence type="predicted"/>
<accession>A0A662DBI9</accession>
<dbReference type="Gene3D" id="3.20.20.210">
    <property type="match status" value="1"/>
</dbReference>
<dbReference type="Proteomes" id="UP000280417">
    <property type="component" value="Unassembled WGS sequence"/>
</dbReference>
<dbReference type="GO" id="GO:0008168">
    <property type="term" value="F:methyltransferase activity"/>
    <property type="evidence" value="ECO:0007669"/>
    <property type="project" value="UniProtKB-KW"/>
</dbReference>
<dbReference type="InterPro" id="IPR052024">
    <property type="entry name" value="Methanogen_methyltrans"/>
</dbReference>
<dbReference type="PANTHER" id="PTHR47099">
    <property type="entry name" value="METHYLCOBAMIDE:COM METHYLTRANSFERASE MTBA"/>
    <property type="match status" value="1"/>
</dbReference>
<feature type="domain" description="Uroporphyrinogen decarboxylase (URO-D)" evidence="1">
    <location>
        <begin position="90"/>
        <end position="287"/>
    </location>
</feature>
<organism evidence="2 3">
    <name type="scientific">Aerophobetes bacterium</name>
    <dbReference type="NCBI Taxonomy" id="2030807"/>
    <lineage>
        <taxon>Bacteria</taxon>
        <taxon>Candidatus Aerophobota</taxon>
    </lineage>
</organism>
<dbReference type="InterPro" id="IPR038071">
    <property type="entry name" value="UROD/MetE-like_sf"/>
</dbReference>
<keyword evidence="2" id="KW-0808">Transferase</keyword>
<protein>
    <submittedName>
        <fullName evidence="2">Methyltransferase</fullName>
    </submittedName>
</protein>
<dbReference type="AlphaFoldDB" id="A0A662DBI9"/>
<dbReference type="GO" id="GO:0032259">
    <property type="term" value="P:methylation"/>
    <property type="evidence" value="ECO:0007669"/>
    <property type="project" value="UniProtKB-KW"/>
</dbReference>
<evidence type="ECO:0000259" key="1">
    <source>
        <dbReference type="Pfam" id="PF01208"/>
    </source>
</evidence>
<keyword evidence="2" id="KW-0489">Methyltransferase</keyword>